<dbReference type="PANTHER" id="PTHR44068:SF6">
    <property type="entry name" value="SAM-DEPENDENT METHYLTRANSFERASE ERG6_SMT-TYPE DOMAIN-CONTAINING PROTEIN"/>
    <property type="match status" value="1"/>
</dbReference>
<proteinExistence type="predicted"/>
<dbReference type="GO" id="GO:0016126">
    <property type="term" value="P:sterol biosynthetic process"/>
    <property type="evidence" value="ECO:0007669"/>
    <property type="project" value="TreeGrafter"/>
</dbReference>
<dbReference type="InterPro" id="IPR029063">
    <property type="entry name" value="SAM-dependent_MTases_sf"/>
</dbReference>
<dbReference type="PANTHER" id="PTHR44068">
    <property type="entry name" value="ZGC:194242"/>
    <property type="match status" value="1"/>
</dbReference>
<dbReference type="SUPFAM" id="SSF53335">
    <property type="entry name" value="S-adenosyl-L-methionine-dependent methyltransferases"/>
    <property type="match status" value="1"/>
</dbReference>
<dbReference type="Pfam" id="PF13489">
    <property type="entry name" value="Methyltransf_23"/>
    <property type="match status" value="1"/>
</dbReference>
<sequence length="290" mass="31488">MTTPTRDFRDDTPATFYADIAEGGDGATTTYLDHMGDFWHHGRPEHEAAGLSPEQVARKMAEEVVTALGVGAGDLVLDFGSGPGGSTLHMARTSGAHFVGVSNADALNRRARELAAEDGGSRASFLTIDSAAYRDFAFWPDGVLDGATFFESVCHLSDKDKFFQAVYRKLKPGAALVGVDWVQRPYGDLQTPEQIAEYIDPVCEHIRLAGLGTVDSYAEQMRDAGFTVTHAEDLFAGQQCWGSTPEADRENWLNHADTEYNLFALGKNALDNARGTGVFSVGYWIARKPA</sequence>
<evidence type="ECO:0008006" key="3">
    <source>
        <dbReference type="Google" id="ProtNLM"/>
    </source>
</evidence>
<dbReference type="AlphaFoldDB" id="A0A8J3J6T6"/>
<dbReference type="InterPro" id="IPR050447">
    <property type="entry name" value="Erg6_SMT_methyltransf"/>
</dbReference>
<dbReference type="EMBL" id="BOMB01000020">
    <property type="protein sequence ID" value="GID12676.1"/>
    <property type="molecule type" value="Genomic_DNA"/>
</dbReference>
<reference evidence="1" key="1">
    <citation type="submission" date="2021-01" db="EMBL/GenBank/DDBJ databases">
        <title>Whole genome shotgun sequence of Actinocatenispora rupis NBRC 107355.</title>
        <authorList>
            <person name="Komaki H."/>
            <person name="Tamura T."/>
        </authorList>
    </citation>
    <scope>NUCLEOTIDE SEQUENCE</scope>
    <source>
        <strain evidence="1">NBRC 107355</strain>
    </source>
</reference>
<gene>
    <name evidence="1" type="ORF">Aru02nite_35650</name>
</gene>
<name>A0A8J3J6T6_9ACTN</name>
<dbReference type="Proteomes" id="UP000612808">
    <property type="component" value="Unassembled WGS sequence"/>
</dbReference>
<comment type="caution">
    <text evidence="1">The sequence shown here is derived from an EMBL/GenBank/DDBJ whole genome shotgun (WGS) entry which is preliminary data.</text>
</comment>
<organism evidence="1 2">
    <name type="scientific">Actinocatenispora rupis</name>
    <dbReference type="NCBI Taxonomy" id="519421"/>
    <lineage>
        <taxon>Bacteria</taxon>
        <taxon>Bacillati</taxon>
        <taxon>Actinomycetota</taxon>
        <taxon>Actinomycetes</taxon>
        <taxon>Micromonosporales</taxon>
        <taxon>Micromonosporaceae</taxon>
        <taxon>Actinocatenispora</taxon>
    </lineage>
</organism>
<dbReference type="Gene3D" id="3.40.50.150">
    <property type="entry name" value="Vaccinia Virus protein VP39"/>
    <property type="match status" value="1"/>
</dbReference>
<keyword evidence="2" id="KW-1185">Reference proteome</keyword>
<dbReference type="RefSeq" id="WP_203658860.1">
    <property type="nucleotide sequence ID" value="NZ_BAAAZM010000024.1"/>
</dbReference>
<dbReference type="CDD" id="cd02440">
    <property type="entry name" value="AdoMet_MTases"/>
    <property type="match status" value="1"/>
</dbReference>
<evidence type="ECO:0000313" key="1">
    <source>
        <dbReference type="EMBL" id="GID12676.1"/>
    </source>
</evidence>
<accession>A0A8J3J6T6</accession>
<dbReference type="GO" id="GO:0003838">
    <property type="term" value="F:sterol 24-C-methyltransferase activity"/>
    <property type="evidence" value="ECO:0007669"/>
    <property type="project" value="TreeGrafter"/>
</dbReference>
<protein>
    <recommendedName>
        <fullName evidence="3">Methyltransferase domain-containing protein</fullName>
    </recommendedName>
</protein>
<evidence type="ECO:0000313" key="2">
    <source>
        <dbReference type="Proteomes" id="UP000612808"/>
    </source>
</evidence>